<reference evidence="3 4" key="1">
    <citation type="submission" date="2023-07" db="EMBL/GenBank/DDBJ databases">
        <title>Sequencing the genomes of 1000 actinobacteria strains.</title>
        <authorList>
            <person name="Klenk H.-P."/>
        </authorList>
    </citation>
    <scope>NUCLEOTIDE SEQUENCE [LARGE SCALE GENOMIC DNA]</scope>
    <source>
        <strain evidence="3 4">DSM 19515</strain>
    </source>
</reference>
<evidence type="ECO:0000313" key="4">
    <source>
        <dbReference type="Proteomes" id="UP001230145"/>
    </source>
</evidence>
<feature type="region of interest" description="Disordered" evidence="1">
    <location>
        <begin position="1"/>
        <end position="157"/>
    </location>
</feature>
<evidence type="ECO:0000256" key="1">
    <source>
        <dbReference type="SAM" id="MobiDB-lite"/>
    </source>
</evidence>
<feature type="compositionally biased region" description="Basic and acidic residues" evidence="1">
    <location>
        <begin position="84"/>
        <end position="111"/>
    </location>
</feature>
<dbReference type="Proteomes" id="UP001230145">
    <property type="component" value="Unassembled WGS sequence"/>
</dbReference>
<evidence type="ECO:0000313" key="3">
    <source>
        <dbReference type="EMBL" id="MDP9832679.1"/>
    </source>
</evidence>
<keyword evidence="2" id="KW-0472">Membrane</keyword>
<feature type="transmembrane region" description="Helical" evidence="2">
    <location>
        <begin position="221"/>
        <end position="242"/>
    </location>
</feature>
<dbReference type="RefSeq" id="WP_307634937.1">
    <property type="nucleotide sequence ID" value="NZ_JAUSQL010000001.1"/>
</dbReference>
<dbReference type="GO" id="GO:0051301">
    <property type="term" value="P:cell division"/>
    <property type="evidence" value="ECO:0007669"/>
    <property type="project" value="UniProtKB-KW"/>
</dbReference>
<protein>
    <submittedName>
        <fullName evidence="3">FtsZ-interacting cell division protein ZipA</fullName>
    </submittedName>
</protein>
<feature type="compositionally biased region" description="Basic and acidic residues" evidence="1">
    <location>
        <begin position="172"/>
        <end position="186"/>
    </location>
</feature>
<organism evidence="3 4">
    <name type="scientific">Trueperella abortisuis</name>
    <dbReference type="NCBI Taxonomy" id="445930"/>
    <lineage>
        <taxon>Bacteria</taxon>
        <taxon>Bacillati</taxon>
        <taxon>Actinomycetota</taxon>
        <taxon>Actinomycetes</taxon>
        <taxon>Actinomycetales</taxon>
        <taxon>Actinomycetaceae</taxon>
        <taxon>Trueperella</taxon>
    </lineage>
</organism>
<comment type="caution">
    <text evidence="3">The sequence shown here is derived from an EMBL/GenBank/DDBJ whole genome shotgun (WGS) entry which is preliminary data.</text>
</comment>
<keyword evidence="2" id="KW-0812">Transmembrane</keyword>
<gene>
    <name evidence="3" type="ORF">J2S45_001358</name>
</gene>
<feature type="compositionally biased region" description="Low complexity" evidence="1">
    <location>
        <begin position="139"/>
        <end position="149"/>
    </location>
</feature>
<keyword evidence="3" id="KW-0132">Cell division</keyword>
<keyword evidence="4" id="KW-1185">Reference proteome</keyword>
<proteinExistence type="predicted"/>
<feature type="compositionally biased region" description="Low complexity" evidence="1">
    <location>
        <begin position="71"/>
        <end position="80"/>
    </location>
</feature>
<feature type="compositionally biased region" description="Basic and acidic residues" evidence="1">
    <location>
        <begin position="32"/>
        <end position="60"/>
    </location>
</feature>
<evidence type="ECO:0000256" key="2">
    <source>
        <dbReference type="SAM" id="Phobius"/>
    </source>
</evidence>
<feature type="region of interest" description="Disordered" evidence="1">
    <location>
        <begin position="172"/>
        <end position="214"/>
    </location>
</feature>
<dbReference type="EMBL" id="JAUSQL010000001">
    <property type="protein sequence ID" value="MDP9832679.1"/>
    <property type="molecule type" value="Genomic_DNA"/>
</dbReference>
<name>A0ABT9PJX2_9ACTO</name>
<accession>A0ABT9PJX2</accession>
<keyword evidence="2" id="KW-1133">Transmembrane helix</keyword>
<sequence length="263" mass="28488">MSEDTPRLSRRQMREQGLLDAPAATPPVYDTTELRLRRPSRKELRELAERAAQEQTRDESTDVGEPTQAMEAVQVPAEPTEPAEPVHHERKSVFDRFEADEPEVGAHKPADAAEAPAPGGVTPAEAGRGGTDAKPADEPAPVVEPAPADGADDDEDYEDSLRDRFLAMTKRETEAGAEEAKQDEPKVATPVATKAQAEPANQEETAESTPDTEVEAPRRTWLNFIILILIAALVGYLGGSWINVTFLSEPLTGVVNDLAPLLL</sequence>
<feature type="compositionally biased region" description="Acidic residues" evidence="1">
    <location>
        <begin position="204"/>
        <end position="214"/>
    </location>
</feature>
<keyword evidence="3" id="KW-0131">Cell cycle</keyword>